<evidence type="ECO:0000313" key="3">
    <source>
        <dbReference type="Proteomes" id="UP000315215"/>
    </source>
</evidence>
<dbReference type="InterPro" id="IPR011041">
    <property type="entry name" value="Quinoprot_gluc/sorb_DH_b-prop"/>
</dbReference>
<keyword evidence="3" id="KW-1185">Reference proteome</keyword>
<dbReference type="SUPFAM" id="SSF50952">
    <property type="entry name" value="Soluble quinoprotein glucose dehydrogenase"/>
    <property type="match status" value="1"/>
</dbReference>
<dbReference type="Proteomes" id="UP000315215">
    <property type="component" value="Chromosome"/>
</dbReference>
<dbReference type="KEGG" id="aqt:FN924_02210"/>
<feature type="domain" description="Glucose/Sorbosone dehydrogenase" evidence="1">
    <location>
        <begin position="49"/>
        <end position="340"/>
    </location>
</feature>
<accession>A0A516KCJ2</accession>
<dbReference type="PANTHER" id="PTHR19328:SF13">
    <property type="entry name" value="HIPL1 PROTEIN"/>
    <property type="match status" value="1"/>
</dbReference>
<reference evidence="2 3" key="1">
    <citation type="submission" date="2019-07" db="EMBL/GenBank/DDBJ databases">
        <authorList>
            <person name="Li J."/>
        </authorList>
    </citation>
    <scope>NUCLEOTIDE SEQUENCE [LARGE SCALE GENOMIC DNA]</scope>
    <source>
        <strain evidence="2 3">TKL69</strain>
    </source>
</reference>
<dbReference type="InterPro" id="IPR011042">
    <property type="entry name" value="6-blade_b-propeller_TolB-like"/>
</dbReference>
<dbReference type="Pfam" id="PF07995">
    <property type="entry name" value="GSDH"/>
    <property type="match status" value="1"/>
</dbReference>
<dbReference type="OrthoDB" id="9770043at2"/>
<sequence>MMRWLAIAGMGILLIGCSNQEDSSRHQTTENSEYEDSNHSTVKVIASQLEEPWEIVPYKESIYVSERKGLIVEIVENEQKRKPVQFHQELSDKPEAGLLGLVLPEDFQESKRAIAYYSYVQAGNIYQRVTTLIEEDTFWQEGVTILDQIPGGTYHQGGRLEIGPDQKLYITTGDATMPDQAQNLESLAGKILRVNLDGSIPSDNPFPNSPIYSYGHRNPQGMTWTNDGVMYATEHGNQAHDELNHIQKGSNYGWPIIQGNSAVDGMEKPIIHSGEDTWAPSGLAYYRDYLYFAGLRGQSIFRYDIEQEQLASWLDGFGRIRDVQASETGLYFITNNTDGRGNPSSEDDQLLFKRWE</sequence>
<dbReference type="Gene3D" id="2.120.10.30">
    <property type="entry name" value="TolB, C-terminal domain"/>
    <property type="match status" value="1"/>
</dbReference>
<evidence type="ECO:0000313" key="2">
    <source>
        <dbReference type="EMBL" id="QDP39124.1"/>
    </source>
</evidence>
<evidence type="ECO:0000259" key="1">
    <source>
        <dbReference type="Pfam" id="PF07995"/>
    </source>
</evidence>
<dbReference type="EMBL" id="CP041666">
    <property type="protein sequence ID" value="QDP39124.1"/>
    <property type="molecule type" value="Genomic_DNA"/>
</dbReference>
<dbReference type="InterPro" id="IPR012938">
    <property type="entry name" value="Glc/Sorbosone_DH"/>
</dbReference>
<dbReference type="AlphaFoldDB" id="A0A516KCJ2"/>
<gene>
    <name evidence="2" type="ORF">FN924_02210</name>
</gene>
<proteinExistence type="predicted"/>
<name>A0A516KCJ2_9BACI</name>
<dbReference type="PROSITE" id="PS51257">
    <property type="entry name" value="PROKAR_LIPOPROTEIN"/>
    <property type="match status" value="1"/>
</dbReference>
<dbReference type="PANTHER" id="PTHR19328">
    <property type="entry name" value="HEDGEHOG-INTERACTING PROTEIN"/>
    <property type="match status" value="1"/>
</dbReference>
<organism evidence="2 3">
    <name type="scientific">Radiobacillus deserti</name>
    <dbReference type="NCBI Taxonomy" id="2594883"/>
    <lineage>
        <taxon>Bacteria</taxon>
        <taxon>Bacillati</taxon>
        <taxon>Bacillota</taxon>
        <taxon>Bacilli</taxon>
        <taxon>Bacillales</taxon>
        <taxon>Bacillaceae</taxon>
        <taxon>Radiobacillus</taxon>
    </lineage>
</organism>
<protein>
    <submittedName>
        <fullName evidence="2">PQQ-dependent sugar dehydrogenase</fullName>
    </submittedName>
</protein>